<dbReference type="RefSeq" id="WP_162387045.1">
    <property type="nucleotide sequence ID" value="NZ_CP045997.1"/>
</dbReference>
<dbReference type="EMBL" id="CP045997">
    <property type="protein sequence ID" value="QHV96636.1"/>
    <property type="molecule type" value="Genomic_DNA"/>
</dbReference>
<sequence length="68" mass="7483">MNTLFDLFKSIVAGKPVSEPENDSLAFALPNHQEDASQGGEFLDDTVWEKDESLDAGNQPDFSPNLDQ</sequence>
<accession>A0A6P1VZ00</accession>
<keyword evidence="2" id="KW-1185">Reference proteome</keyword>
<dbReference type="Proteomes" id="UP000464577">
    <property type="component" value="Chromosome"/>
</dbReference>
<proteinExistence type="predicted"/>
<gene>
    <name evidence="1" type="ORF">GJR95_17165</name>
</gene>
<evidence type="ECO:0000313" key="2">
    <source>
        <dbReference type="Proteomes" id="UP000464577"/>
    </source>
</evidence>
<dbReference type="AlphaFoldDB" id="A0A6P1VZ00"/>
<name>A0A6P1VZ00_9BACT</name>
<protein>
    <submittedName>
        <fullName evidence="1">Uncharacterized protein</fullName>
    </submittedName>
</protein>
<evidence type="ECO:0000313" key="1">
    <source>
        <dbReference type="EMBL" id="QHV96636.1"/>
    </source>
</evidence>
<dbReference type="KEGG" id="senf:GJR95_17165"/>
<reference evidence="1 2" key="1">
    <citation type="submission" date="2019-11" db="EMBL/GenBank/DDBJ databases">
        <title>Spirosoma endbachense sp. nov., isolated from a natural salt meadow.</title>
        <authorList>
            <person name="Rojas J."/>
            <person name="Ambika Manirajan B."/>
            <person name="Ratering S."/>
            <person name="Suarez C."/>
            <person name="Geissler-Plaum R."/>
            <person name="Schnell S."/>
        </authorList>
    </citation>
    <scope>NUCLEOTIDE SEQUENCE [LARGE SCALE GENOMIC DNA]</scope>
    <source>
        <strain evidence="1 2">I-24</strain>
    </source>
</reference>
<organism evidence="1 2">
    <name type="scientific">Spirosoma endbachense</name>
    <dbReference type="NCBI Taxonomy" id="2666025"/>
    <lineage>
        <taxon>Bacteria</taxon>
        <taxon>Pseudomonadati</taxon>
        <taxon>Bacteroidota</taxon>
        <taxon>Cytophagia</taxon>
        <taxon>Cytophagales</taxon>
        <taxon>Cytophagaceae</taxon>
        <taxon>Spirosoma</taxon>
    </lineage>
</organism>